<dbReference type="EMBL" id="JQIF01000151">
    <property type="protein sequence ID" value="KGJ51084.1"/>
    <property type="molecule type" value="Genomic_DNA"/>
</dbReference>
<dbReference type="AlphaFoldDB" id="A0A099HZ93"/>
<accession>A0A099HZ93</accession>
<dbReference type="Proteomes" id="UP000030008">
    <property type="component" value="Unassembled WGS sequence"/>
</dbReference>
<organism evidence="1 2">
    <name type="scientific">Clostridium innocuum</name>
    <dbReference type="NCBI Taxonomy" id="1522"/>
    <lineage>
        <taxon>Bacteria</taxon>
        <taxon>Bacillati</taxon>
        <taxon>Bacillota</taxon>
        <taxon>Clostridia</taxon>
        <taxon>Eubacteriales</taxon>
        <taxon>Clostridiaceae</taxon>
        <taxon>Clostridium</taxon>
    </lineage>
</organism>
<evidence type="ECO:0000313" key="1">
    <source>
        <dbReference type="EMBL" id="KGJ51084.1"/>
    </source>
</evidence>
<proteinExistence type="predicted"/>
<name>A0A099HZ93_CLOIN</name>
<evidence type="ECO:0000313" key="2">
    <source>
        <dbReference type="Proteomes" id="UP000030008"/>
    </source>
</evidence>
<dbReference type="RefSeq" id="WP_044908458.1">
    <property type="nucleotide sequence ID" value="NZ_JAJFEK010000084.1"/>
</dbReference>
<protein>
    <submittedName>
        <fullName evidence="1">Uncharacterized protein</fullName>
    </submittedName>
</protein>
<gene>
    <name evidence="1" type="ORF">CIAN88_22600</name>
</gene>
<comment type="caution">
    <text evidence="1">The sequence shown here is derived from an EMBL/GenBank/DDBJ whole genome shotgun (WGS) entry which is preliminary data.</text>
</comment>
<sequence length="79" mass="9019">MSRRDKQLQEIREQKLVEATSRIYASTLTEVLFESGVAKTDIEYILSQVMEKAINLSKGYIDIDTYVMSVEEKTGISVK</sequence>
<reference evidence="1 2" key="1">
    <citation type="submission" date="2014-08" db="EMBL/GenBank/DDBJ databases">
        <title>Clostridium innocuum, an unnegligible vancomycin-resistant pathogen causing extra-intestinal infections.</title>
        <authorList>
            <person name="Feng Y."/>
            <person name="Chiu C.-H."/>
        </authorList>
    </citation>
    <scope>NUCLEOTIDE SEQUENCE [LARGE SCALE GENOMIC DNA]</scope>
    <source>
        <strain evidence="1 2">AN88</strain>
    </source>
</reference>